<feature type="transmembrane region" description="Helical" evidence="9">
    <location>
        <begin position="160"/>
        <end position="183"/>
    </location>
</feature>
<dbReference type="PANTHER" id="PTHR11403:SF7">
    <property type="entry name" value="CYTOCHROME C OXIDASE SUBUNIT 3"/>
    <property type="match status" value="1"/>
</dbReference>
<dbReference type="RefSeq" id="YP_009829427.1">
    <property type="nucleotide sequence ID" value="NC_048529.1"/>
</dbReference>
<evidence type="ECO:0000256" key="9">
    <source>
        <dbReference type="SAM" id="Phobius"/>
    </source>
</evidence>
<protein>
    <recommendedName>
        <fullName evidence="3 8">Cytochrome c oxidase subunit 3</fullName>
    </recommendedName>
</protein>
<feature type="transmembrane region" description="Helical" evidence="9">
    <location>
        <begin position="91"/>
        <end position="114"/>
    </location>
</feature>
<dbReference type="GO" id="GO:0016020">
    <property type="term" value="C:membrane"/>
    <property type="evidence" value="ECO:0007669"/>
    <property type="project" value="UniProtKB-SubCell"/>
</dbReference>
<keyword evidence="7 9" id="KW-0472">Membrane</keyword>
<dbReference type="InterPro" id="IPR024791">
    <property type="entry name" value="Cyt_c/ubiquinol_Oxase_su3"/>
</dbReference>
<dbReference type="GO" id="GO:0004129">
    <property type="term" value="F:cytochrome-c oxidase activity"/>
    <property type="evidence" value="ECO:0007669"/>
    <property type="project" value="InterPro"/>
</dbReference>
<dbReference type="PANTHER" id="PTHR11403">
    <property type="entry name" value="CYTOCHROME C OXIDASE SUBUNIT III"/>
    <property type="match status" value="1"/>
</dbReference>
<geneLocation type="mitochondrion" evidence="11"/>
<keyword evidence="5" id="KW-1278">Translocase</keyword>
<dbReference type="EMBL" id="MN095193">
    <property type="protein sequence ID" value="QJD07089.1"/>
    <property type="molecule type" value="Genomic_DNA"/>
</dbReference>
<dbReference type="InterPro" id="IPR013833">
    <property type="entry name" value="Cyt_c_oxidase_su3_a-hlx"/>
</dbReference>
<keyword evidence="4 8" id="KW-0812">Transmembrane</keyword>
<sequence>MSVLPIFSAFVTFICLVSAIMWNLVGLEVFAVLAFGAVVWLILDTNFTFGIRYEWAFWLFILSEALIFATLFFCTYWNFEDVDFSRLSDHMEVPFAGCFFLLSSSFTATLFHHFMDMNDFQANLNLLYSVILGMGFLVLQVVEFNEAVSSITWSCYHSCCYGVVGLHFFHVLAGLLVIITMIVRGYQTFGYHLCTVVVWYWHFVDYIWLLVYILIYVI</sequence>
<feature type="transmembrane region" description="Helical" evidence="9">
    <location>
        <begin position="55"/>
        <end position="79"/>
    </location>
</feature>
<keyword evidence="6 9" id="KW-1133">Transmembrane helix</keyword>
<evidence type="ECO:0000256" key="8">
    <source>
        <dbReference type="RuleBase" id="RU003375"/>
    </source>
</evidence>
<dbReference type="Gene3D" id="1.20.120.80">
    <property type="entry name" value="Cytochrome c oxidase, subunit III, four-helix bundle"/>
    <property type="match status" value="1"/>
</dbReference>
<dbReference type="PROSITE" id="PS50253">
    <property type="entry name" value="COX3"/>
    <property type="match status" value="1"/>
</dbReference>
<dbReference type="Pfam" id="PF00510">
    <property type="entry name" value="COX3"/>
    <property type="match status" value="1"/>
</dbReference>
<dbReference type="InterPro" id="IPR035973">
    <property type="entry name" value="Cyt_c_oxidase_su3-like_sf"/>
</dbReference>
<name>A0A6M3R7B2_9PLAT</name>
<evidence type="ECO:0000256" key="4">
    <source>
        <dbReference type="ARBA" id="ARBA00022692"/>
    </source>
</evidence>
<dbReference type="GO" id="GO:0019646">
    <property type="term" value="P:aerobic electron transport chain"/>
    <property type="evidence" value="ECO:0007669"/>
    <property type="project" value="InterPro"/>
</dbReference>
<feature type="transmembrane region" description="Helical" evidence="9">
    <location>
        <begin position="189"/>
        <end position="217"/>
    </location>
</feature>
<dbReference type="SUPFAM" id="SSF81452">
    <property type="entry name" value="Cytochrome c oxidase subunit III-like"/>
    <property type="match status" value="1"/>
</dbReference>
<evidence type="ECO:0000256" key="2">
    <source>
        <dbReference type="ARBA" id="ARBA00010581"/>
    </source>
</evidence>
<dbReference type="GeneID" id="55293705"/>
<feature type="transmembrane region" description="Helical" evidence="9">
    <location>
        <begin position="6"/>
        <end position="25"/>
    </location>
</feature>
<feature type="domain" description="Heme-copper oxidase subunit III family profile" evidence="10">
    <location>
        <begin position="1"/>
        <end position="218"/>
    </location>
</feature>
<comment type="similarity">
    <text evidence="2 8">Belongs to the cytochrome c oxidase subunit 3 family.</text>
</comment>
<evidence type="ECO:0000259" key="10">
    <source>
        <dbReference type="PROSITE" id="PS50253"/>
    </source>
</evidence>
<feature type="transmembrane region" description="Helical" evidence="9">
    <location>
        <begin position="126"/>
        <end position="148"/>
    </location>
</feature>
<accession>A0A6M3R7B2</accession>
<comment type="subcellular location">
    <subcellularLocation>
        <location evidence="1">Membrane</location>
        <topology evidence="1">Multi-pass membrane protein</topology>
    </subcellularLocation>
</comment>
<organism evidence="11">
    <name type="scientific">Enterogyrus malmbergi</name>
    <dbReference type="NCBI Taxonomy" id="2593014"/>
    <lineage>
        <taxon>Eukaryota</taxon>
        <taxon>Metazoa</taxon>
        <taxon>Spiralia</taxon>
        <taxon>Lophotrochozoa</taxon>
        <taxon>Platyhelminthes</taxon>
        <taxon>Monogenea</taxon>
        <taxon>Monopisthocotylea</taxon>
        <taxon>Dactylogyridea</taxon>
        <taxon>Ancyrocephalidae</taxon>
        <taxon>Enterogyrus</taxon>
    </lineage>
</organism>
<evidence type="ECO:0000256" key="7">
    <source>
        <dbReference type="ARBA" id="ARBA00023136"/>
    </source>
</evidence>
<evidence type="ECO:0000256" key="1">
    <source>
        <dbReference type="ARBA" id="ARBA00004141"/>
    </source>
</evidence>
<comment type="function">
    <text evidence="8">Component of the cytochrome c oxidase, the last enzyme in the mitochondrial electron transport chain which drives oxidative phosphorylation. The respiratory chain contains 3 multisubunit complexes succinate dehydrogenase (complex II, CII), ubiquinol-cytochrome c oxidoreductase (cytochrome b-c1 complex, complex III, CIII) and cytochrome c oxidase (complex IV, CIV), that cooperate to transfer electrons derived from NADH and succinate to molecular oxygen, creating an electrochemical gradient over the inner membrane that drives transmembrane transport and the ATP synthase. Cytochrome c oxidase is the component of the respiratory chain that catalyzes the reduction of oxygen to water. Electrons originating from reduced cytochrome c in the intermembrane space (IMS) are transferred via the dinuclear copper A center (CU(A)) of subunit 2 and heme A of subunit 1 to the active site in subunit 1, a binuclear center (BNC) formed by heme A3 and copper B (CU(B)). The BNC reduces molecular oxygen to 2 water molecules using 4 electrons from cytochrome c in the IMS and 4 protons from the mitochondrial matrix.</text>
</comment>
<proteinExistence type="inferred from homology"/>
<evidence type="ECO:0000256" key="5">
    <source>
        <dbReference type="ARBA" id="ARBA00022967"/>
    </source>
</evidence>
<gene>
    <name evidence="11" type="primary">cox3</name>
</gene>
<reference evidence="11" key="1">
    <citation type="journal article" date="2019" name="Genes (Basel)">
        <title>Evidence for Adaptive Selection in the Mitogenome of a Mesoparasitic Monogenean Flatworm Enterogyrus malmbergi.</title>
        <authorList>
            <person name="Zhang D."/>
            <person name="Zou H."/>
            <person name="Wu S.G."/>
            <person name="Li M."/>
            <person name="Jakovlic I."/>
            <person name="Zhang J."/>
            <person name="Chen R."/>
            <person name="Li W.X."/>
            <person name="Wang G.T."/>
        </authorList>
    </citation>
    <scope>NUCLEOTIDE SEQUENCE</scope>
</reference>
<evidence type="ECO:0000256" key="6">
    <source>
        <dbReference type="ARBA" id="ARBA00022989"/>
    </source>
</evidence>
<evidence type="ECO:0000313" key="11">
    <source>
        <dbReference type="EMBL" id="QJD07089.1"/>
    </source>
</evidence>
<evidence type="ECO:0000256" key="3">
    <source>
        <dbReference type="ARBA" id="ARBA00015944"/>
    </source>
</evidence>
<keyword evidence="8 11" id="KW-0496">Mitochondrion</keyword>
<dbReference type="CDD" id="cd00386">
    <property type="entry name" value="Heme_Cu_Oxidase_III_like"/>
    <property type="match status" value="1"/>
</dbReference>
<dbReference type="AlphaFoldDB" id="A0A6M3R7B2"/>
<dbReference type="InterPro" id="IPR000298">
    <property type="entry name" value="Cyt_c_oxidase-like_su3"/>
</dbReference>